<accession>A0A517U1J1</accession>
<evidence type="ECO:0000313" key="2">
    <source>
        <dbReference type="Proteomes" id="UP000317909"/>
    </source>
</evidence>
<proteinExistence type="predicted"/>
<dbReference type="KEGG" id="llh:I41_36840"/>
<dbReference type="EMBL" id="CP036339">
    <property type="protein sequence ID" value="QDT74487.1"/>
    <property type="molecule type" value="Genomic_DNA"/>
</dbReference>
<dbReference type="AlphaFoldDB" id="A0A517U1J1"/>
<gene>
    <name evidence="1" type="ORF">I41_36840</name>
</gene>
<organism evidence="1 2">
    <name type="scientific">Lacipirellula limnantheis</name>
    <dbReference type="NCBI Taxonomy" id="2528024"/>
    <lineage>
        <taxon>Bacteria</taxon>
        <taxon>Pseudomonadati</taxon>
        <taxon>Planctomycetota</taxon>
        <taxon>Planctomycetia</taxon>
        <taxon>Pirellulales</taxon>
        <taxon>Lacipirellulaceae</taxon>
        <taxon>Lacipirellula</taxon>
    </lineage>
</organism>
<name>A0A517U1J1_9BACT</name>
<protein>
    <recommendedName>
        <fullName evidence="3">DUF4177 domain-containing protein</fullName>
    </recommendedName>
</protein>
<reference evidence="1 2" key="1">
    <citation type="submission" date="2019-02" db="EMBL/GenBank/DDBJ databases">
        <title>Deep-cultivation of Planctomycetes and their phenomic and genomic characterization uncovers novel biology.</title>
        <authorList>
            <person name="Wiegand S."/>
            <person name="Jogler M."/>
            <person name="Boedeker C."/>
            <person name="Pinto D."/>
            <person name="Vollmers J."/>
            <person name="Rivas-Marin E."/>
            <person name="Kohn T."/>
            <person name="Peeters S.H."/>
            <person name="Heuer A."/>
            <person name="Rast P."/>
            <person name="Oberbeckmann S."/>
            <person name="Bunk B."/>
            <person name="Jeske O."/>
            <person name="Meyerdierks A."/>
            <person name="Storesund J.E."/>
            <person name="Kallscheuer N."/>
            <person name="Luecker S."/>
            <person name="Lage O.M."/>
            <person name="Pohl T."/>
            <person name="Merkel B.J."/>
            <person name="Hornburger P."/>
            <person name="Mueller R.-W."/>
            <person name="Bruemmer F."/>
            <person name="Labrenz M."/>
            <person name="Spormann A.M."/>
            <person name="Op den Camp H."/>
            <person name="Overmann J."/>
            <person name="Amann R."/>
            <person name="Jetten M.S.M."/>
            <person name="Mascher T."/>
            <person name="Medema M.H."/>
            <person name="Devos D.P."/>
            <person name="Kaster A.-K."/>
            <person name="Ovreas L."/>
            <person name="Rohde M."/>
            <person name="Galperin M.Y."/>
            <person name="Jogler C."/>
        </authorList>
    </citation>
    <scope>NUCLEOTIDE SEQUENCE [LARGE SCALE GENOMIC DNA]</scope>
    <source>
        <strain evidence="1 2">I41</strain>
    </source>
</reference>
<keyword evidence="2" id="KW-1185">Reference proteome</keyword>
<sequence>MRVTAASLVIAVIVVVMGQILSGPSTVGQAPGPAPTTVKCEYLARSYNELGNMNGEGAEGWELVSVVQKAPEHSGVVAYFKRPK</sequence>
<dbReference type="Proteomes" id="UP000317909">
    <property type="component" value="Chromosome"/>
</dbReference>
<evidence type="ECO:0000313" key="1">
    <source>
        <dbReference type="EMBL" id="QDT74487.1"/>
    </source>
</evidence>
<evidence type="ECO:0008006" key="3">
    <source>
        <dbReference type="Google" id="ProtNLM"/>
    </source>
</evidence>